<evidence type="ECO:0000313" key="2">
    <source>
        <dbReference type="Proteomes" id="UP000703590"/>
    </source>
</evidence>
<gene>
    <name evidence="1" type="ORF">JWV37_06755</name>
</gene>
<comment type="caution">
    <text evidence="1">The sequence shown here is derived from an EMBL/GenBank/DDBJ whole genome shotgun (WGS) entry which is preliminary data.</text>
</comment>
<sequence>MKYEYIVCFDDVLRQEYGLAKEFFYNLLREPIRQATGLNIGSCPTFRHYEHNLKPTFSLERFLSFFNSPWPANYHEIPPRAQAYLLENLRPKTLIVSYEMPPWLEKFCVAENIDFIDIRISPLRFARDLYICLKSNNVNFMKKFQKKEVLQEEFLLEASLMTAYGRYKPQPSLEDNALIYVGQTAKDASLVDAKGAFISIEHIDTKQSFHDQNIYYLPHPYAKDHAKKEFETLKTLCKRISFLDENIYNLLCFSGSLEFIAISSSVLQEAPYFGKKGTFLHGPICPLSGKNRYIQLHAQTIMQPIFWHNLLTPSAPKPKLKKLPLLQPNMLRQLHNAWWGYARFVSEFRYIDKEAFWLSGGNTLKQEIDSLSQRIAP</sequence>
<name>A0ABS2WS25_9BACT</name>
<reference evidence="1 2" key="2">
    <citation type="submission" date="2021-02" db="EMBL/GenBank/DDBJ databases">
        <title>Sulfurospirillum tamanensis sp. nov.</title>
        <authorList>
            <person name="Frolova A."/>
            <person name="Merkel A."/>
            <person name="Slobodkin A."/>
        </authorList>
    </citation>
    <scope>NUCLEOTIDE SEQUENCE [LARGE SCALE GENOMIC DNA]</scope>
    <source>
        <strain evidence="1 2">T05b</strain>
    </source>
</reference>
<reference evidence="2" key="1">
    <citation type="submission" date="2021-02" db="EMBL/GenBank/DDBJ databases">
        <title>Sulfurospirillum tamanensis sp. nov.</title>
        <authorList>
            <person name="Merkel A.Y."/>
        </authorList>
    </citation>
    <scope>NUCLEOTIDE SEQUENCE [LARGE SCALE GENOMIC DNA]</scope>
    <source>
        <strain evidence="2">T05b</strain>
    </source>
</reference>
<dbReference type="EMBL" id="JAFHKK010000012">
    <property type="protein sequence ID" value="MBN2964473.1"/>
    <property type="molecule type" value="Genomic_DNA"/>
</dbReference>
<dbReference type="Proteomes" id="UP000703590">
    <property type="component" value="Unassembled WGS sequence"/>
</dbReference>
<reference evidence="1 2" key="3">
    <citation type="submission" date="2021-02" db="EMBL/GenBank/DDBJ databases">
        <authorList>
            <person name="Merkel A.Y."/>
        </authorList>
    </citation>
    <scope>NUCLEOTIDE SEQUENCE [LARGE SCALE GENOMIC DNA]</scope>
    <source>
        <strain evidence="1 2">T05b</strain>
    </source>
</reference>
<evidence type="ECO:0000313" key="1">
    <source>
        <dbReference type="EMBL" id="MBN2964473.1"/>
    </source>
</evidence>
<dbReference type="RefSeq" id="WP_205459024.1">
    <property type="nucleotide sequence ID" value="NZ_JAFHKK010000012.1"/>
</dbReference>
<keyword evidence="2" id="KW-1185">Reference proteome</keyword>
<accession>A0ABS2WS25</accession>
<proteinExistence type="predicted"/>
<organism evidence="1 2">
    <name type="scientific">Sulfurospirillum tamanense</name>
    <dbReference type="NCBI Taxonomy" id="2813362"/>
    <lineage>
        <taxon>Bacteria</taxon>
        <taxon>Pseudomonadati</taxon>
        <taxon>Campylobacterota</taxon>
        <taxon>Epsilonproteobacteria</taxon>
        <taxon>Campylobacterales</taxon>
        <taxon>Sulfurospirillaceae</taxon>
        <taxon>Sulfurospirillum</taxon>
    </lineage>
</organism>
<protein>
    <submittedName>
        <fullName evidence="1">Uncharacterized protein</fullName>
    </submittedName>
</protein>